<evidence type="ECO:0000256" key="4">
    <source>
        <dbReference type="PROSITE-ProRule" id="PRU00453"/>
    </source>
</evidence>
<reference evidence="6 7" key="1">
    <citation type="journal article" date="2021" name="bioRxiv">
        <title>Chromosome-scale and haplotype-resolved genome assembly of a tetraploid potato cultivar.</title>
        <authorList>
            <person name="Sun H."/>
            <person name="Jiao W.-B."/>
            <person name="Krause K."/>
            <person name="Campoy J.A."/>
            <person name="Goel M."/>
            <person name="Folz-Donahue K."/>
            <person name="Kukat C."/>
            <person name="Huettel B."/>
            <person name="Schneeberger K."/>
        </authorList>
    </citation>
    <scope>NUCLEOTIDE SEQUENCE [LARGE SCALE GENOMIC DNA]</scope>
    <source>
        <strain evidence="6">SolTubOtavaFocal</strain>
        <tissue evidence="6">Leaves</tissue>
    </source>
</reference>
<name>A0ABQ7UFS9_SOLTU</name>
<evidence type="ECO:0000256" key="1">
    <source>
        <dbReference type="ARBA" id="ARBA00022723"/>
    </source>
</evidence>
<dbReference type="Proteomes" id="UP000826656">
    <property type="component" value="Unassembled WGS sequence"/>
</dbReference>
<dbReference type="CDD" id="cd23024">
    <property type="entry name" value="zf-HIT_ZNHIT2-3"/>
    <property type="match status" value="1"/>
</dbReference>
<keyword evidence="3" id="KW-0862">Zinc</keyword>
<dbReference type="Pfam" id="PF04438">
    <property type="entry name" value="zf-HIT"/>
    <property type="match status" value="1"/>
</dbReference>
<keyword evidence="1" id="KW-0479">Metal-binding</keyword>
<dbReference type="EMBL" id="JAIVGD010000019">
    <property type="protein sequence ID" value="KAH0747876.1"/>
    <property type="molecule type" value="Genomic_DNA"/>
</dbReference>
<accession>A0ABQ7UFS9</accession>
<dbReference type="SUPFAM" id="SSF144232">
    <property type="entry name" value="HIT/MYND zinc finger-like"/>
    <property type="match status" value="1"/>
</dbReference>
<protein>
    <recommendedName>
        <fullName evidence="5">HIT-type domain-containing protein</fullName>
    </recommendedName>
</protein>
<sequence>MGSKKCQVCDEAQSKYKCPNCFIPFCSLVCFKKHKEIPCGKPEPEPESEPVSEEKLAPAPALHVEKPIYVDEPGEAVNQSQLESIASSSEILEAIRNKELQKLIYNLDSSLDAENELDKAMEMEEFRIISEKDTMSSAVTKEDLSRCSEAIYTLLGGGGGWKLRLVPPLIGMMNCSLQSELRSCFGVSSPFILAIVAHVTQGIRDMMTYKVNDEFTKL</sequence>
<organism evidence="6 7">
    <name type="scientific">Solanum tuberosum</name>
    <name type="common">Potato</name>
    <dbReference type="NCBI Taxonomy" id="4113"/>
    <lineage>
        <taxon>Eukaryota</taxon>
        <taxon>Viridiplantae</taxon>
        <taxon>Streptophyta</taxon>
        <taxon>Embryophyta</taxon>
        <taxon>Tracheophyta</taxon>
        <taxon>Spermatophyta</taxon>
        <taxon>Magnoliopsida</taxon>
        <taxon>eudicotyledons</taxon>
        <taxon>Gunneridae</taxon>
        <taxon>Pentapetalae</taxon>
        <taxon>asterids</taxon>
        <taxon>lamiids</taxon>
        <taxon>Solanales</taxon>
        <taxon>Solanaceae</taxon>
        <taxon>Solanoideae</taxon>
        <taxon>Solaneae</taxon>
        <taxon>Solanum</taxon>
    </lineage>
</organism>
<dbReference type="InterPro" id="IPR051639">
    <property type="entry name" value="BCD1"/>
</dbReference>
<comment type="caution">
    <text evidence="6">The sequence shown here is derived from an EMBL/GenBank/DDBJ whole genome shotgun (WGS) entry which is preliminary data.</text>
</comment>
<evidence type="ECO:0000259" key="5">
    <source>
        <dbReference type="PROSITE" id="PS51083"/>
    </source>
</evidence>
<proteinExistence type="predicted"/>
<gene>
    <name evidence="6" type="ORF">KY290_027108</name>
</gene>
<evidence type="ECO:0000313" key="6">
    <source>
        <dbReference type="EMBL" id="KAH0747876.1"/>
    </source>
</evidence>
<keyword evidence="7" id="KW-1185">Reference proteome</keyword>
<feature type="domain" description="HIT-type" evidence="5">
    <location>
        <begin position="6"/>
        <end position="39"/>
    </location>
</feature>
<evidence type="ECO:0000256" key="3">
    <source>
        <dbReference type="ARBA" id="ARBA00022833"/>
    </source>
</evidence>
<dbReference type="PROSITE" id="PS51083">
    <property type="entry name" value="ZF_HIT"/>
    <property type="match status" value="1"/>
</dbReference>
<dbReference type="Gene3D" id="3.30.60.190">
    <property type="match status" value="1"/>
</dbReference>
<evidence type="ECO:0000256" key="2">
    <source>
        <dbReference type="ARBA" id="ARBA00022771"/>
    </source>
</evidence>
<dbReference type="PANTHER" id="PTHR13483">
    <property type="entry name" value="BOX C_D SNORNA PROTEIN 1-RELATED"/>
    <property type="match status" value="1"/>
</dbReference>
<dbReference type="InterPro" id="IPR007529">
    <property type="entry name" value="Znf_HIT"/>
</dbReference>
<evidence type="ECO:0000313" key="7">
    <source>
        <dbReference type="Proteomes" id="UP000826656"/>
    </source>
</evidence>
<keyword evidence="2 4" id="KW-0863">Zinc-finger</keyword>
<dbReference type="PANTHER" id="PTHR13483:SF11">
    <property type="entry name" value="ZINC FINGER HIT DOMAIN-CONTAINING PROTEIN 3"/>
    <property type="match status" value="1"/>
</dbReference>